<evidence type="ECO:0000256" key="8">
    <source>
        <dbReference type="ARBA" id="ARBA00023154"/>
    </source>
</evidence>
<feature type="site" description="Part of a proton relay during catalysis" evidence="12">
    <location>
        <position position="123"/>
    </location>
</feature>
<comment type="caution">
    <text evidence="16">The sequence shown here is derived from an EMBL/GenBank/DDBJ whole genome shotgun (WGS) entry which is preliminary data.</text>
</comment>
<keyword evidence="6 12" id="KW-0028">Amino-acid biosynthesis</keyword>
<proteinExistence type="inferred from homology"/>
<feature type="binding site" evidence="12 15">
    <location>
        <position position="61"/>
    </location>
    <ligand>
        <name>pyruvate</name>
        <dbReference type="ChEBI" id="CHEBI:15361"/>
    </ligand>
</feature>
<dbReference type="PIRSF" id="PIRSF001365">
    <property type="entry name" value="DHDPS"/>
    <property type="match status" value="1"/>
</dbReference>
<evidence type="ECO:0000256" key="7">
    <source>
        <dbReference type="ARBA" id="ARBA00022915"/>
    </source>
</evidence>
<comment type="function">
    <text evidence="1 12">Catalyzes the condensation of (S)-aspartate-beta-semialdehyde [(S)-ASA] and pyruvate to 4-hydroxy-tetrahydrodipicolinate (HTPA).</text>
</comment>
<dbReference type="InterPro" id="IPR002220">
    <property type="entry name" value="DapA-like"/>
</dbReference>
<dbReference type="GO" id="GO:0005829">
    <property type="term" value="C:cytosol"/>
    <property type="evidence" value="ECO:0007669"/>
    <property type="project" value="TreeGrafter"/>
</dbReference>
<dbReference type="HAMAP" id="MF_00418">
    <property type="entry name" value="DapA"/>
    <property type="match status" value="1"/>
</dbReference>
<name>A0A7C9GML4_9SPHN</name>
<dbReference type="Proteomes" id="UP000481327">
    <property type="component" value="Unassembled WGS sequence"/>
</dbReference>
<keyword evidence="5 12" id="KW-0963">Cytoplasm</keyword>
<evidence type="ECO:0000256" key="10">
    <source>
        <dbReference type="ARBA" id="ARBA00023270"/>
    </source>
</evidence>
<evidence type="ECO:0000256" key="11">
    <source>
        <dbReference type="ARBA" id="ARBA00047836"/>
    </source>
</evidence>
<evidence type="ECO:0000256" key="2">
    <source>
        <dbReference type="ARBA" id="ARBA00005120"/>
    </source>
</evidence>
<dbReference type="SUPFAM" id="SSF51569">
    <property type="entry name" value="Aldolase"/>
    <property type="match status" value="1"/>
</dbReference>
<dbReference type="EC" id="4.3.3.7" evidence="4 12"/>
<keyword evidence="8 12" id="KW-0457">Lysine biosynthesis</keyword>
<organism evidence="16 17">
    <name type="scientific">Sandarakinorhabdus fusca</name>
    <dbReference type="NCBI Taxonomy" id="1439888"/>
    <lineage>
        <taxon>Bacteria</taxon>
        <taxon>Pseudomonadati</taxon>
        <taxon>Pseudomonadota</taxon>
        <taxon>Alphaproteobacteria</taxon>
        <taxon>Sphingomonadales</taxon>
        <taxon>Sphingosinicellaceae</taxon>
        <taxon>Sandarakinorhabdus</taxon>
    </lineage>
</organism>
<evidence type="ECO:0000256" key="9">
    <source>
        <dbReference type="ARBA" id="ARBA00023239"/>
    </source>
</evidence>
<reference evidence="16 17" key="1">
    <citation type="submission" date="2019-09" db="EMBL/GenBank/DDBJ databases">
        <title>Polymorphobacter sp. isolated from a lake in China.</title>
        <authorList>
            <person name="Liu Z."/>
        </authorList>
    </citation>
    <scope>NUCLEOTIDE SEQUENCE [LARGE SCALE GENOMIC DNA]</scope>
    <source>
        <strain evidence="16 17">D40P</strain>
    </source>
</reference>
<dbReference type="InterPro" id="IPR020624">
    <property type="entry name" value="Schiff_base-form_aldolases_CS"/>
</dbReference>
<dbReference type="InterPro" id="IPR020625">
    <property type="entry name" value="Schiff_base-form_aldolases_AS"/>
</dbReference>
<dbReference type="PROSITE" id="PS00665">
    <property type="entry name" value="DHDPS_1"/>
    <property type="match status" value="1"/>
</dbReference>
<dbReference type="SMART" id="SM01130">
    <property type="entry name" value="DHDPS"/>
    <property type="match status" value="1"/>
</dbReference>
<comment type="caution">
    <text evidence="12">Was originally thought to be a dihydrodipicolinate synthase (DHDPS), catalyzing the condensation of (S)-aspartate-beta-semialdehyde [(S)-ASA] and pyruvate to dihydrodipicolinate (DHDP). However, it was shown in E.coli that the product of the enzymatic reaction is not dihydrodipicolinate but in fact (4S)-4-hydroxy-2,3,4,5-tetrahydro-(2S)-dipicolinic acid (HTPA), and that the consecutive dehydration reaction leading to DHDP is not spontaneous but catalyzed by DapB.</text>
</comment>
<dbReference type="GO" id="GO:0008840">
    <property type="term" value="F:4-hydroxy-tetrahydrodipicolinate synthase activity"/>
    <property type="evidence" value="ECO:0007669"/>
    <property type="project" value="UniProtKB-UniRule"/>
</dbReference>
<dbReference type="EMBL" id="WIOL01000001">
    <property type="protein sequence ID" value="MQT16112.1"/>
    <property type="molecule type" value="Genomic_DNA"/>
</dbReference>
<feature type="active site" description="Schiff-base intermediate with substrate" evidence="12 14">
    <location>
        <position position="177"/>
    </location>
</feature>
<evidence type="ECO:0000256" key="4">
    <source>
        <dbReference type="ARBA" id="ARBA00012086"/>
    </source>
</evidence>
<evidence type="ECO:0000256" key="3">
    <source>
        <dbReference type="ARBA" id="ARBA00007592"/>
    </source>
</evidence>
<comment type="subcellular location">
    <subcellularLocation>
        <location evidence="12">Cytoplasm</location>
    </subcellularLocation>
</comment>
<evidence type="ECO:0000256" key="13">
    <source>
        <dbReference type="PIRNR" id="PIRNR001365"/>
    </source>
</evidence>
<evidence type="ECO:0000313" key="16">
    <source>
        <dbReference type="EMBL" id="MQT16112.1"/>
    </source>
</evidence>
<dbReference type="Pfam" id="PF00701">
    <property type="entry name" value="DHDPS"/>
    <property type="match status" value="1"/>
</dbReference>
<protein>
    <recommendedName>
        <fullName evidence="4 12">4-hydroxy-tetrahydrodipicolinate synthase</fullName>
        <shortName evidence="12">HTPA synthase</shortName>
        <ecNumber evidence="4 12">4.3.3.7</ecNumber>
    </recommendedName>
</protein>
<comment type="catalytic activity">
    <reaction evidence="11 12">
        <text>L-aspartate 4-semialdehyde + pyruvate = (2S,4S)-4-hydroxy-2,3,4,5-tetrahydrodipicolinate + H2O + H(+)</text>
        <dbReference type="Rhea" id="RHEA:34171"/>
        <dbReference type="ChEBI" id="CHEBI:15361"/>
        <dbReference type="ChEBI" id="CHEBI:15377"/>
        <dbReference type="ChEBI" id="CHEBI:15378"/>
        <dbReference type="ChEBI" id="CHEBI:67139"/>
        <dbReference type="ChEBI" id="CHEBI:537519"/>
        <dbReference type="EC" id="4.3.3.7"/>
    </reaction>
</comment>
<dbReference type="GO" id="GO:0009089">
    <property type="term" value="P:lysine biosynthetic process via diaminopimelate"/>
    <property type="evidence" value="ECO:0007669"/>
    <property type="project" value="UniProtKB-UniRule"/>
</dbReference>
<feature type="binding site" evidence="12 15">
    <location>
        <position position="219"/>
    </location>
    <ligand>
        <name>pyruvate</name>
        <dbReference type="ChEBI" id="CHEBI:15361"/>
    </ligand>
</feature>
<dbReference type="PANTHER" id="PTHR12128">
    <property type="entry name" value="DIHYDRODIPICOLINATE SYNTHASE"/>
    <property type="match status" value="1"/>
</dbReference>
<evidence type="ECO:0000313" key="17">
    <source>
        <dbReference type="Proteomes" id="UP000481327"/>
    </source>
</evidence>
<keyword evidence="9 12" id="KW-0456">Lyase</keyword>
<accession>A0A7C9GML4</accession>
<evidence type="ECO:0000256" key="5">
    <source>
        <dbReference type="ARBA" id="ARBA00022490"/>
    </source>
</evidence>
<keyword evidence="17" id="KW-1185">Reference proteome</keyword>
<comment type="similarity">
    <text evidence="3 12 13">Belongs to the DapA family.</text>
</comment>
<evidence type="ECO:0000256" key="15">
    <source>
        <dbReference type="PIRSR" id="PIRSR001365-2"/>
    </source>
</evidence>
<evidence type="ECO:0000256" key="12">
    <source>
        <dbReference type="HAMAP-Rule" id="MF_00418"/>
    </source>
</evidence>
<dbReference type="PRINTS" id="PR00146">
    <property type="entry name" value="DHPICSNTHASE"/>
</dbReference>
<dbReference type="InterPro" id="IPR005263">
    <property type="entry name" value="DapA"/>
</dbReference>
<dbReference type="Gene3D" id="3.20.20.70">
    <property type="entry name" value="Aldolase class I"/>
    <property type="match status" value="1"/>
</dbReference>
<keyword evidence="10 12" id="KW-0704">Schiff base</keyword>
<evidence type="ECO:0000256" key="14">
    <source>
        <dbReference type="PIRSR" id="PIRSR001365-1"/>
    </source>
</evidence>
<gene>
    <name evidence="12" type="primary">dapA</name>
    <name evidence="16" type="ORF">F3168_02400</name>
</gene>
<comment type="pathway">
    <text evidence="2 12">Amino-acid biosynthesis; L-lysine biosynthesis via DAP pathway; (S)-tetrahydrodipicolinate from L-aspartate: step 3/4.</text>
</comment>
<feature type="site" description="Part of a proton relay during catalysis" evidence="12">
    <location>
        <position position="60"/>
    </location>
</feature>
<dbReference type="CDD" id="cd00950">
    <property type="entry name" value="DHDPS"/>
    <property type="match status" value="1"/>
</dbReference>
<dbReference type="PROSITE" id="PS00666">
    <property type="entry name" value="DHDPS_2"/>
    <property type="match status" value="1"/>
</dbReference>
<evidence type="ECO:0000256" key="6">
    <source>
        <dbReference type="ARBA" id="ARBA00022605"/>
    </source>
</evidence>
<dbReference type="InterPro" id="IPR013785">
    <property type="entry name" value="Aldolase_TIM"/>
</dbReference>
<comment type="subunit">
    <text evidence="12">Homotetramer; dimer of dimers.</text>
</comment>
<dbReference type="PANTHER" id="PTHR12128:SF66">
    <property type="entry name" value="4-HYDROXY-2-OXOGLUTARATE ALDOLASE, MITOCHONDRIAL"/>
    <property type="match status" value="1"/>
</dbReference>
<keyword evidence="7 12" id="KW-0220">Diaminopimelate biosynthesis</keyword>
<evidence type="ECO:0000256" key="1">
    <source>
        <dbReference type="ARBA" id="ARBA00003294"/>
    </source>
</evidence>
<dbReference type="NCBIfam" id="TIGR00674">
    <property type="entry name" value="dapA"/>
    <property type="match status" value="1"/>
</dbReference>
<feature type="active site" description="Proton donor/acceptor" evidence="12 14">
    <location>
        <position position="149"/>
    </location>
</feature>
<dbReference type="AlphaFoldDB" id="A0A7C9GML4"/>
<dbReference type="OrthoDB" id="9782828at2"/>
<sequence>MVKALRNSTVPGVDGGLNIRGSIPALVTPFRDGAVDFDALAAFIDWQVTEGSSGLVPCGTTGESPTLTHAEHYAVITRTVEVAAGRVPVIAGCGSNDTATAIAHMAHAEKAGADAALIVVPYYNKPSQAGLIAHFEALAAASTLPIIIYNIPGRSVADMTTETMAVLAQLPSVIGVKDATGNLARVSAQREACGADFVQLSGNDDMALGFNAMGGIGAISVTANVAPRLCAQFQAATLAGDFRTALAINDRLYPLHAALFSDASPGPTKYALARLGRMAGDVRLPIVAPSAASKAAVDAGLARAGLA</sequence>
<dbReference type="UniPathway" id="UPA00034">
    <property type="reaction ID" value="UER00017"/>
</dbReference>
<dbReference type="GO" id="GO:0019877">
    <property type="term" value="P:diaminopimelate biosynthetic process"/>
    <property type="evidence" value="ECO:0007669"/>
    <property type="project" value="UniProtKB-UniRule"/>
</dbReference>